<dbReference type="Proteomes" id="UP001377972">
    <property type="component" value="Unassembled WGS sequence"/>
</dbReference>
<dbReference type="RefSeq" id="WP_054551219.1">
    <property type="nucleotide sequence ID" value="NZ_JAQPZS010000013.1"/>
</dbReference>
<dbReference type="Gene3D" id="3.10.129.10">
    <property type="entry name" value="Hotdog Thioesterase"/>
    <property type="match status" value="1"/>
</dbReference>
<gene>
    <name evidence="3" type="ORF">PQI24_13805</name>
</gene>
<dbReference type="SUPFAM" id="SSF54637">
    <property type="entry name" value="Thioesterase/thiol ester dehydrase-isomerase"/>
    <property type="match status" value="1"/>
</dbReference>
<name>A0ABU8SWP8_9GAMM</name>
<dbReference type="InterPro" id="IPR029069">
    <property type="entry name" value="HotDog_dom_sf"/>
</dbReference>
<proteinExistence type="predicted"/>
<dbReference type="InterPro" id="IPR006683">
    <property type="entry name" value="Thioestr_dom"/>
</dbReference>
<evidence type="ECO:0000313" key="3">
    <source>
        <dbReference type="EMBL" id="MEJ6497113.1"/>
    </source>
</evidence>
<sequence length="146" mass="15995">MKTLDFLSEHIGISFQQSDSYGDWLGFEIDSVKKEENKVITSLLIRRDHVSPTGAVHGGVVSGFLDSSLGCAMVTIMDKGQMCSTVELNVKFFKPLSPGDKIIAESEVIHKGRTLCTVIANVYKSDAPDIPVALATATFNRYQLKQ</sequence>
<dbReference type="InterPro" id="IPR003736">
    <property type="entry name" value="PAAI_dom"/>
</dbReference>
<keyword evidence="4" id="KW-1185">Reference proteome</keyword>
<feature type="domain" description="Thioesterase" evidence="2">
    <location>
        <begin position="54"/>
        <end position="126"/>
    </location>
</feature>
<dbReference type="EMBL" id="JAQPZS010000013">
    <property type="protein sequence ID" value="MEJ6497113.1"/>
    <property type="molecule type" value="Genomic_DNA"/>
</dbReference>
<evidence type="ECO:0000256" key="1">
    <source>
        <dbReference type="ARBA" id="ARBA00022801"/>
    </source>
</evidence>
<dbReference type="PANTHER" id="PTHR43240:SF1">
    <property type="entry name" value="BLR5584 PROTEIN"/>
    <property type="match status" value="1"/>
</dbReference>
<dbReference type="CDD" id="cd03443">
    <property type="entry name" value="PaaI_thioesterase"/>
    <property type="match status" value="1"/>
</dbReference>
<accession>A0ABU8SWP8</accession>
<evidence type="ECO:0000259" key="2">
    <source>
        <dbReference type="Pfam" id="PF03061"/>
    </source>
</evidence>
<dbReference type="Pfam" id="PF03061">
    <property type="entry name" value="4HBT"/>
    <property type="match status" value="1"/>
</dbReference>
<keyword evidence="1" id="KW-0378">Hydrolase</keyword>
<organism evidence="3 4">
    <name type="scientific">Pseudoalteromonas lipolytica</name>
    <dbReference type="NCBI Taxonomy" id="570156"/>
    <lineage>
        <taxon>Bacteria</taxon>
        <taxon>Pseudomonadati</taxon>
        <taxon>Pseudomonadota</taxon>
        <taxon>Gammaproteobacteria</taxon>
        <taxon>Alteromonadales</taxon>
        <taxon>Pseudoalteromonadaceae</taxon>
        <taxon>Pseudoalteromonas</taxon>
    </lineage>
</organism>
<reference evidence="3 4" key="1">
    <citation type="submission" date="2023-01" db="EMBL/GenBank/DDBJ databases">
        <title>Trichodesmium-associated heterotrophic epibiont bacteria.</title>
        <authorList>
            <person name="Cleveland C.S."/>
            <person name="Webb E.A."/>
        </authorList>
    </citation>
    <scope>NUCLEOTIDE SEQUENCE [LARGE SCALE GENOMIC DNA]</scope>
    <source>
        <strain evidence="3 4">USCH2</strain>
    </source>
</reference>
<dbReference type="PANTHER" id="PTHR43240">
    <property type="entry name" value="1,4-DIHYDROXY-2-NAPHTHOYL-COA THIOESTERASE 1"/>
    <property type="match status" value="1"/>
</dbReference>
<evidence type="ECO:0000313" key="4">
    <source>
        <dbReference type="Proteomes" id="UP001377972"/>
    </source>
</evidence>
<dbReference type="NCBIfam" id="TIGR00369">
    <property type="entry name" value="unchar_dom_1"/>
    <property type="match status" value="1"/>
</dbReference>
<protein>
    <submittedName>
        <fullName evidence="3">PaaI family thioesterase</fullName>
    </submittedName>
</protein>
<comment type="caution">
    <text evidence="3">The sequence shown here is derived from an EMBL/GenBank/DDBJ whole genome shotgun (WGS) entry which is preliminary data.</text>
</comment>